<dbReference type="PANTHER" id="PTHR10039:SF5">
    <property type="entry name" value="NACHT DOMAIN-CONTAINING PROTEIN"/>
    <property type="match status" value="1"/>
</dbReference>
<evidence type="ECO:0000259" key="3">
    <source>
        <dbReference type="Pfam" id="PF24883"/>
    </source>
</evidence>
<keyword evidence="5" id="KW-1185">Reference proteome</keyword>
<protein>
    <recommendedName>
        <fullName evidence="3">Nephrocystin 3-like N-terminal domain-containing protein</fullName>
    </recommendedName>
</protein>
<evidence type="ECO:0000256" key="1">
    <source>
        <dbReference type="ARBA" id="ARBA00022737"/>
    </source>
</evidence>
<dbReference type="Proteomes" id="UP001345013">
    <property type="component" value="Unassembled WGS sequence"/>
</dbReference>
<keyword evidence="1" id="KW-0677">Repeat</keyword>
<feature type="compositionally biased region" description="Polar residues" evidence="2">
    <location>
        <begin position="28"/>
        <end position="37"/>
    </location>
</feature>
<dbReference type="SUPFAM" id="SSF52540">
    <property type="entry name" value="P-loop containing nucleoside triphosphate hydrolases"/>
    <property type="match status" value="1"/>
</dbReference>
<organism evidence="4 5">
    <name type="scientific">Lithohypha guttulata</name>
    <dbReference type="NCBI Taxonomy" id="1690604"/>
    <lineage>
        <taxon>Eukaryota</taxon>
        <taxon>Fungi</taxon>
        <taxon>Dikarya</taxon>
        <taxon>Ascomycota</taxon>
        <taxon>Pezizomycotina</taxon>
        <taxon>Eurotiomycetes</taxon>
        <taxon>Chaetothyriomycetidae</taxon>
        <taxon>Chaetothyriales</taxon>
        <taxon>Trichomeriaceae</taxon>
        <taxon>Lithohypha</taxon>
    </lineage>
</organism>
<dbReference type="Gene3D" id="3.40.50.300">
    <property type="entry name" value="P-loop containing nucleotide triphosphate hydrolases"/>
    <property type="match status" value="1"/>
</dbReference>
<accession>A0ABR0K4L9</accession>
<sequence length="796" mass="90868">MANETGQKLKPRRNEETDEDADDEVRTQVPTRASTQHASSSHLYSVINLTGNAQAILGNVHGLDDRFFRDPVHTDAKELVLKALYFESMRSRKEQIDARAGSPRYVEWIWSTNFATWLEGPKSFYWITGRPGSGKSTLMNHICASRRTLEAHQRSASGQKWTTLHFFFDFRAGQSAANSIEGMLRSLLYQLIRRVPDAIQHVDHALYTGGVQHGGLHGCMSNLCDALDSSTTRVCAFIDGLDELEGSTSELLEVIHRLEDRTGLKICLASRPYPVFEGGLSRYPHLAVQDHNDESIRLYAESQWANSRLDLKATLPRQLSDEVRDKANGVFLWARLATDELLRGFLAGTSVDELRQQLREMPAEVKEMYQRILDRLPQVLQSEAAVLLYIIVAATSRVTVQKLYAALDAIVRKLGSTIKILALPSYQDNDSRIAALLGDFLDFSSTNKADPRDKKFQADDNNLPVPGVVVQNSLPVLKRAIRTCVALTHETLRSFLLESTWLRSHLPQELTIDNINSCWLDLYLDELASCMLDWNDNAAALNRRFQAYIEKAGKYLFDHGRAFLDFDDEQHWRKKVFWDSYEEELMELLALWTRWTPLLPYALTEIFREIRSCSTIEPHFALLQQILLSPFHTLHSGMCMFEHQDSYPQGADSCAYVIYNDGKGFNEHTETLGKDVTLAFYHNWPAYIRHHLSENLSMELETAQYLFDLVWKTYSQEQYYAEEHIDEYELLLRSLIARGCHMNGMHMCALRLLQCELVPAGVSRGRALRTAHCTPRDLLRDLANSCIAPLHKFACR</sequence>
<dbReference type="InterPro" id="IPR056884">
    <property type="entry name" value="NPHP3-like_N"/>
</dbReference>
<evidence type="ECO:0000256" key="2">
    <source>
        <dbReference type="SAM" id="MobiDB-lite"/>
    </source>
</evidence>
<dbReference type="EMBL" id="JAVRRG010000096">
    <property type="protein sequence ID" value="KAK5086263.1"/>
    <property type="molecule type" value="Genomic_DNA"/>
</dbReference>
<dbReference type="PANTHER" id="PTHR10039">
    <property type="entry name" value="AMELOGENIN"/>
    <property type="match status" value="1"/>
</dbReference>
<feature type="region of interest" description="Disordered" evidence="2">
    <location>
        <begin position="1"/>
        <end position="37"/>
    </location>
</feature>
<feature type="domain" description="Nephrocystin 3-like N-terminal" evidence="3">
    <location>
        <begin position="107"/>
        <end position="271"/>
    </location>
</feature>
<evidence type="ECO:0000313" key="4">
    <source>
        <dbReference type="EMBL" id="KAK5086263.1"/>
    </source>
</evidence>
<reference evidence="4 5" key="1">
    <citation type="submission" date="2023-08" db="EMBL/GenBank/DDBJ databases">
        <title>Black Yeasts Isolated from many extreme environments.</title>
        <authorList>
            <person name="Coleine C."/>
            <person name="Stajich J.E."/>
            <person name="Selbmann L."/>
        </authorList>
    </citation>
    <scope>NUCLEOTIDE SEQUENCE [LARGE SCALE GENOMIC DNA]</scope>
    <source>
        <strain evidence="4 5">CCFEE 5885</strain>
    </source>
</reference>
<dbReference type="Pfam" id="PF24883">
    <property type="entry name" value="NPHP3_N"/>
    <property type="match status" value="1"/>
</dbReference>
<comment type="caution">
    <text evidence="4">The sequence shown here is derived from an EMBL/GenBank/DDBJ whole genome shotgun (WGS) entry which is preliminary data.</text>
</comment>
<gene>
    <name evidence="4" type="ORF">LTR24_006908</name>
</gene>
<proteinExistence type="predicted"/>
<evidence type="ECO:0000313" key="5">
    <source>
        <dbReference type="Proteomes" id="UP001345013"/>
    </source>
</evidence>
<dbReference type="InterPro" id="IPR027417">
    <property type="entry name" value="P-loop_NTPase"/>
</dbReference>
<name>A0ABR0K4L9_9EURO</name>